<dbReference type="Proteomes" id="UP000318453">
    <property type="component" value="Chromosome"/>
</dbReference>
<protein>
    <submittedName>
        <fullName evidence="2">DUF1995 family protein</fullName>
    </submittedName>
</protein>
<dbReference type="Pfam" id="PF09353">
    <property type="entry name" value="DUF1995"/>
    <property type="match status" value="1"/>
</dbReference>
<dbReference type="KEGG" id="enn:FRE64_06470"/>
<proteinExistence type="predicted"/>
<dbReference type="OrthoDB" id="482920at2"/>
<evidence type="ECO:0000313" key="2">
    <source>
        <dbReference type="EMBL" id="QDZ39605.1"/>
    </source>
</evidence>
<evidence type="ECO:0000313" key="3">
    <source>
        <dbReference type="Proteomes" id="UP000318453"/>
    </source>
</evidence>
<name>A0A5B8NMV3_9CHRO</name>
<gene>
    <name evidence="2" type="ORF">FRE64_06470</name>
</gene>
<dbReference type="AlphaFoldDB" id="A0A5B8NMV3"/>
<sequence>MMEFPTTLESAIAQSKQATLTALEAGETRLQVELKIPEIALQGEVIAKQFADLFADDYGAGLKVLFPDTGAAALARRNWEDIPFYVNDLGSRNTPIENKISEEDQLFLIISPSAVEVQKVEKLCNLAGDRPVILLIPQLEDVATVGIGYAARQLRERFLSTITTCYYLQPLEDAAILRHYPSGWQIWLEKAENQYEFFCEEPEKPVGDDLDRLLRKAAGEDVSAEEEAVFANKSSQKQGIFSNLQRFLKALSQ</sequence>
<evidence type="ECO:0000259" key="1">
    <source>
        <dbReference type="Pfam" id="PF09353"/>
    </source>
</evidence>
<keyword evidence="3" id="KW-1185">Reference proteome</keyword>
<reference evidence="2" key="1">
    <citation type="submission" date="2019-08" db="EMBL/GenBank/DDBJ databases">
        <title>Carotenoids and Carotenoid Binding Proteins in the Halophilic Cyanobacterium Euhalothece sp. ZM00.</title>
        <authorList>
            <person name="Cho S.M."/>
            <person name="Song J.Y."/>
            <person name="Park Y.-I."/>
        </authorList>
    </citation>
    <scope>NUCLEOTIDE SEQUENCE [LARGE SCALE GENOMIC DNA]</scope>
    <source>
        <strain evidence="2">Z-M001</strain>
    </source>
</reference>
<accession>A0A5B8NMV3</accession>
<dbReference type="PANTHER" id="PTHR35509:SF1">
    <property type="entry name" value="DOMAIN PROTEIN, PUTATIVE (DUF1995)-RELATED"/>
    <property type="match status" value="1"/>
</dbReference>
<dbReference type="PANTHER" id="PTHR35509">
    <property type="entry name" value="DOMAIN PROTEIN, PUTATIVE (DUF1995)-RELATED"/>
    <property type="match status" value="1"/>
</dbReference>
<dbReference type="EMBL" id="CP042326">
    <property type="protein sequence ID" value="QDZ39605.1"/>
    <property type="molecule type" value="Genomic_DNA"/>
</dbReference>
<dbReference type="InterPro" id="IPR053021">
    <property type="entry name" value="Chloroplast_ADK"/>
</dbReference>
<organism evidence="2 3">
    <name type="scientific">Euhalothece natronophila Z-M001</name>
    <dbReference type="NCBI Taxonomy" id="522448"/>
    <lineage>
        <taxon>Bacteria</taxon>
        <taxon>Bacillati</taxon>
        <taxon>Cyanobacteriota</taxon>
        <taxon>Cyanophyceae</taxon>
        <taxon>Oscillatoriophycideae</taxon>
        <taxon>Chroococcales</taxon>
        <taxon>Halothecacae</taxon>
        <taxon>Halothece cluster</taxon>
        <taxon>Euhalothece</taxon>
    </lineage>
</organism>
<feature type="domain" description="DUF1995" evidence="1">
    <location>
        <begin position="5"/>
        <end position="211"/>
    </location>
</feature>
<dbReference type="InterPro" id="IPR018962">
    <property type="entry name" value="DUF1995"/>
</dbReference>